<keyword evidence="3" id="KW-0472">Membrane</keyword>
<feature type="compositionally biased region" description="Low complexity" evidence="2">
    <location>
        <begin position="52"/>
        <end position="66"/>
    </location>
</feature>
<dbReference type="CDD" id="cd03590">
    <property type="entry name" value="CLECT_DC-SIGN_like"/>
    <property type="match status" value="1"/>
</dbReference>
<feature type="region of interest" description="Disordered" evidence="2">
    <location>
        <begin position="1"/>
        <end position="25"/>
    </location>
</feature>
<evidence type="ECO:0000256" key="2">
    <source>
        <dbReference type="SAM" id="MobiDB-lite"/>
    </source>
</evidence>
<dbReference type="InterPro" id="IPR050111">
    <property type="entry name" value="C-type_lectin/snaclec_domain"/>
</dbReference>
<dbReference type="InterPro" id="IPR016186">
    <property type="entry name" value="C-type_lectin-like/link_sf"/>
</dbReference>
<dbReference type="Gene3D" id="3.10.100.10">
    <property type="entry name" value="Mannose-Binding Protein A, subunit A"/>
    <property type="match status" value="1"/>
</dbReference>
<feature type="compositionally biased region" description="Polar residues" evidence="2">
    <location>
        <begin position="1"/>
        <end position="16"/>
    </location>
</feature>
<evidence type="ECO:0000256" key="3">
    <source>
        <dbReference type="SAM" id="Phobius"/>
    </source>
</evidence>
<accession>A0ABR0YXP9</accession>
<dbReference type="PROSITE" id="PS50041">
    <property type="entry name" value="C_TYPE_LECTIN_2"/>
    <property type="match status" value="1"/>
</dbReference>
<evidence type="ECO:0000256" key="1">
    <source>
        <dbReference type="ARBA" id="ARBA00022734"/>
    </source>
</evidence>
<comment type="caution">
    <text evidence="5">The sequence shown here is derived from an EMBL/GenBank/DDBJ whole genome shotgun (WGS) entry which is preliminary data.</text>
</comment>
<organism evidence="5 6">
    <name type="scientific">Huso huso</name>
    <name type="common">Beluga</name>
    <name type="synonym">Acipenser huso</name>
    <dbReference type="NCBI Taxonomy" id="61971"/>
    <lineage>
        <taxon>Eukaryota</taxon>
        <taxon>Metazoa</taxon>
        <taxon>Chordata</taxon>
        <taxon>Craniata</taxon>
        <taxon>Vertebrata</taxon>
        <taxon>Euteleostomi</taxon>
        <taxon>Actinopterygii</taxon>
        <taxon>Chondrostei</taxon>
        <taxon>Acipenseriformes</taxon>
        <taxon>Acipenseridae</taxon>
        <taxon>Huso</taxon>
    </lineage>
</organism>
<feature type="region of interest" description="Disordered" evidence="2">
    <location>
        <begin position="48"/>
        <end position="82"/>
    </location>
</feature>
<protein>
    <submittedName>
        <fullName evidence="5">C-type lectin domain family 4 member E-like</fullName>
    </submittedName>
</protein>
<dbReference type="Proteomes" id="UP001369086">
    <property type="component" value="Unassembled WGS sequence"/>
</dbReference>
<evidence type="ECO:0000313" key="5">
    <source>
        <dbReference type="EMBL" id="KAK6477357.1"/>
    </source>
</evidence>
<name>A0ABR0YXP9_HUSHU</name>
<keyword evidence="6" id="KW-1185">Reference proteome</keyword>
<keyword evidence="3" id="KW-1133">Transmembrane helix</keyword>
<evidence type="ECO:0000259" key="4">
    <source>
        <dbReference type="PROSITE" id="PS50041"/>
    </source>
</evidence>
<feature type="transmembrane region" description="Helical" evidence="3">
    <location>
        <begin position="100"/>
        <end position="123"/>
    </location>
</feature>
<keyword evidence="3" id="KW-0812">Transmembrane</keyword>
<keyword evidence="1" id="KW-0430">Lectin</keyword>
<dbReference type="SUPFAM" id="SSF56436">
    <property type="entry name" value="C-type lectin-like"/>
    <property type="match status" value="1"/>
</dbReference>
<proteinExistence type="predicted"/>
<dbReference type="InterPro" id="IPR016187">
    <property type="entry name" value="CTDL_fold"/>
</dbReference>
<reference evidence="5 6" key="1">
    <citation type="submission" date="2021-05" db="EMBL/GenBank/DDBJ databases">
        <authorList>
            <person name="Zahm M."/>
            <person name="Klopp C."/>
            <person name="Cabau C."/>
            <person name="Kuhl H."/>
            <person name="Suciu R."/>
            <person name="Ciorpac M."/>
            <person name="Holostenco D."/>
            <person name="Gessner J."/>
            <person name="Wuertz S."/>
            <person name="Hohne C."/>
            <person name="Stock M."/>
            <person name="Gislard M."/>
            <person name="Lluch J."/>
            <person name="Milhes M."/>
            <person name="Lampietro C."/>
            <person name="Lopez Roques C."/>
            <person name="Donnadieu C."/>
            <person name="Du K."/>
            <person name="Schartl M."/>
            <person name="Guiguen Y."/>
        </authorList>
    </citation>
    <scope>NUCLEOTIDE SEQUENCE [LARGE SCALE GENOMIC DNA]</scope>
    <source>
        <strain evidence="5">Hh-F2</strain>
        <tissue evidence="5">Blood</tissue>
    </source>
</reference>
<evidence type="ECO:0000313" key="6">
    <source>
        <dbReference type="Proteomes" id="UP001369086"/>
    </source>
</evidence>
<dbReference type="PANTHER" id="PTHR22803">
    <property type="entry name" value="MANNOSE, PHOSPHOLIPASE, LECTIN RECEPTOR RELATED"/>
    <property type="match status" value="1"/>
</dbReference>
<dbReference type="EMBL" id="JAHFZB010000021">
    <property type="protein sequence ID" value="KAK6477357.1"/>
    <property type="molecule type" value="Genomic_DNA"/>
</dbReference>
<dbReference type="Pfam" id="PF00059">
    <property type="entry name" value="Lectin_C"/>
    <property type="match status" value="1"/>
</dbReference>
<dbReference type="InterPro" id="IPR033989">
    <property type="entry name" value="CD209-like_CTLD"/>
</dbReference>
<feature type="domain" description="C-type lectin" evidence="4">
    <location>
        <begin position="180"/>
        <end position="302"/>
    </location>
</feature>
<sequence>MSGDVSYSTVDFSQKNQGKRAADKTSIDFSLLSSQTGKEDDVTYAAVKFGDAPSRQQQQAASSSTAGEISEESPTGNNYQLPVYRNGGNPTAGKAPTYRWAALVLAGLSALSVAAIIFLSVYISNLTVERKQIQYRHSELEKNYSNISEKYSALDQYCPVTDTSSKERVCKACQVNWVLFNGKCYYFSTDRMNWTSSRDNCTSLGGHLVIIESEAEQEFMHRGIGDFFWIGLSDEVTEGEFLWEDNTPPSTTYWKGKEPDNTLFFQGYQYPNADCVVIDNRAASLQSWGDTLCSVPVRRICETISSIPAG</sequence>
<dbReference type="SMART" id="SM00034">
    <property type="entry name" value="CLECT"/>
    <property type="match status" value="1"/>
</dbReference>
<gene>
    <name evidence="5" type="ORF">HHUSO_G22282</name>
</gene>
<dbReference type="InterPro" id="IPR001304">
    <property type="entry name" value="C-type_lectin-like"/>
</dbReference>